<proteinExistence type="predicted"/>
<name>A0ABZ2ZUN6_9MICC</name>
<feature type="domain" description="TetR transcriptional regulator CgmR-like C-terminal" evidence="1">
    <location>
        <begin position="42"/>
        <end position="136"/>
    </location>
</feature>
<gene>
    <name evidence="2" type="ORF">AAE021_17305</name>
</gene>
<evidence type="ECO:0000313" key="2">
    <source>
        <dbReference type="EMBL" id="WZP15877.1"/>
    </source>
</evidence>
<reference evidence="2 3" key="1">
    <citation type="submission" date="2024-04" db="EMBL/GenBank/DDBJ databases">
        <title>Arthrobacter sp. from Plains bison fecal sample.</title>
        <authorList>
            <person name="Ruzzini A."/>
        </authorList>
    </citation>
    <scope>NUCLEOTIDE SEQUENCE [LARGE SCALE GENOMIC DNA]</scope>
    <source>
        <strain evidence="2 3">EINP1</strain>
    </source>
</reference>
<sequence length="160" mass="17487">MFRPGAPIDEVEQDVEAMIIELVHELGRLAEADPNPVGAQDRAYIQAFSDAGSNSNTDQGALLATAVGRPNLAESLVYLNRRLDRDNLDPRQPTGVIGVIIRLAMDGLWVSDILDSTRFADKERTRITKLLTALTRVSDDQLETMLGALASSGADERRRA</sequence>
<evidence type="ECO:0000313" key="3">
    <source>
        <dbReference type="Proteomes" id="UP001448858"/>
    </source>
</evidence>
<evidence type="ECO:0000259" key="1">
    <source>
        <dbReference type="Pfam" id="PF17937"/>
    </source>
</evidence>
<protein>
    <submittedName>
        <fullName evidence="2">TetR family transcriptional regulator</fullName>
    </submittedName>
</protein>
<dbReference type="RefSeq" id="WP_342023529.1">
    <property type="nucleotide sequence ID" value="NZ_CP151657.1"/>
</dbReference>
<dbReference type="Proteomes" id="UP001448858">
    <property type="component" value="Chromosome"/>
</dbReference>
<dbReference type="InterPro" id="IPR041479">
    <property type="entry name" value="TetR_CgmR_C"/>
</dbReference>
<dbReference type="Gene3D" id="1.10.357.10">
    <property type="entry name" value="Tetracycline Repressor, domain 2"/>
    <property type="match status" value="1"/>
</dbReference>
<dbReference type="EMBL" id="CP151657">
    <property type="protein sequence ID" value="WZP15877.1"/>
    <property type="molecule type" value="Genomic_DNA"/>
</dbReference>
<dbReference type="SUPFAM" id="SSF48498">
    <property type="entry name" value="Tetracyclin repressor-like, C-terminal domain"/>
    <property type="match status" value="1"/>
</dbReference>
<accession>A0ABZ2ZUN6</accession>
<dbReference type="InterPro" id="IPR036271">
    <property type="entry name" value="Tet_transcr_reg_TetR-rel_C_sf"/>
</dbReference>
<organism evidence="2 3">
    <name type="scientific">Arthrobacter citreus</name>
    <dbReference type="NCBI Taxonomy" id="1670"/>
    <lineage>
        <taxon>Bacteria</taxon>
        <taxon>Bacillati</taxon>
        <taxon>Actinomycetota</taxon>
        <taxon>Actinomycetes</taxon>
        <taxon>Micrococcales</taxon>
        <taxon>Micrococcaceae</taxon>
        <taxon>Arthrobacter</taxon>
    </lineage>
</organism>
<dbReference type="Pfam" id="PF17937">
    <property type="entry name" value="TetR_C_28"/>
    <property type="match status" value="1"/>
</dbReference>
<keyword evidence="3" id="KW-1185">Reference proteome</keyword>